<reference evidence="3" key="1">
    <citation type="submission" date="2024-06" db="EMBL/GenBank/DDBJ databases">
        <title>Multi-omics analyses provide insights into the biosynthesis of the anticancer antibiotic pleurotin in Hohenbuehelia grisea.</title>
        <authorList>
            <person name="Weaver J.A."/>
            <person name="Alberti F."/>
        </authorList>
    </citation>
    <scope>NUCLEOTIDE SEQUENCE [LARGE SCALE GENOMIC DNA]</scope>
    <source>
        <strain evidence="3">T-177</strain>
    </source>
</reference>
<gene>
    <name evidence="2" type="ORF">HGRIS_002330</name>
</gene>
<dbReference type="Proteomes" id="UP001556367">
    <property type="component" value="Unassembled WGS sequence"/>
</dbReference>
<feature type="region of interest" description="Disordered" evidence="1">
    <location>
        <begin position="161"/>
        <end position="186"/>
    </location>
</feature>
<evidence type="ECO:0008006" key="4">
    <source>
        <dbReference type="Google" id="ProtNLM"/>
    </source>
</evidence>
<proteinExistence type="predicted"/>
<protein>
    <recommendedName>
        <fullName evidence="4">DH domain-containing protein</fullName>
    </recommendedName>
</protein>
<accession>A0ABR3JM26</accession>
<feature type="compositionally biased region" description="Low complexity" evidence="1">
    <location>
        <begin position="289"/>
        <end position="300"/>
    </location>
</feature>
<comment type="caution">
    <text evidence="2">The sequence shown here is derived from an EMBL/GenBank/DDBJ whole genome shotgun (WGS) entry which is preliminary data.</text>
</comment>
<feature type="region of interest" description="Disordered" evidence="1">
    <location>
        <begin position="233"/>
        <end position="258"/>
    </location>
</feature>
<sequence>MTMTQVANLPIERYPEALGAIGSMRTGYSAMLSPDTPELTASSCLSSTDSDHSLYSPLSPVALTPLSARKPAFQLGKAASPFHLSFYGFTHRGDQHHDDDYDYDASRPMSVPPNSPLDAVAQDSNLSGLRRQHKPLPFLTTFMASALVMKLFAEDDARDELRDGVRPHPPTTKSQFIQRDEESTSDLEPVFISKQERRRRVESLKLQSPLEPEMPIIAIDTPYEDSAKIASGVSPLSPDNQWQDQRGPIRLTGPSPITRGRRTQRLLIASPVKSHRRRWTIGGDEDDILSPLSSNPENSPLEPPAVPNNTPASGISLRRAMPSLSDPIHSIEWQSVRQIIVASKELVRSERHYLDALRAFRPEGVLQTQAIQCLQRNSESLLAKLEQDASADGVARAFVGEADVMEVAFATWGSALGAASSVDVMRHAAGYVSHFRDMLHGTPTISPSWTNVSRAFDCAMRISQKCAAVPESL</sequence>
<keyword evidence="3" id="KW-1185">Reference proteome</keyword>
<evidence type="ECO:0000313" key="2">
    <source>
        <dbReference type="EMBL" id="KAL0956170.1"/>
    </source>
</evidence>
<name>A0ABR3JM26_9AGAR</name>
<feature type="region of interest" description="Disordered" evidence="1">
    <location>
        <begin position="279"/>
        <end position="314"/>
    </location>
</feature>
<evidence type="ECO:0000313" key="3">
    <source>
        <dbReference type="Proteomes" id="UP001556367"/>
    </source>
</evidence>
<dbReference type="EMBL" id="JASNQZ010000006">
    <property type="protein sequence ID" value="KAL0956170.1"/>
    <property type="molecule type" value="Genomic_DNA"/>
</dbReference>
<organism evidence="2 3">
    <name type="scientific">Hohenbuehelia grisea</name>
    <dbReference type="NCBI Taxonomy" id="104357"/>
    <lineage>
        <taxon>Eukaryota</taxon>
        <taxon>Fungi</taxon>
        <taxon>Dikarya</taxon>
        <taxon>Basidiomycota</taxon>
        <taxon>Agaricomycotina</taxon>
        <taxon>Agaricomycetes</taxon>
        <taxon>Agaricomycetidae</taxon>
        <taxon>Agaricales</taxon>
        <taxon>Pleurotineae</taxon>
        <taxon>Pleurotaceae</taxon>
        <taxon>Hohenbuehelia</taxon>
    </lineage>
</organism>
<evidence type="ECO:0000256" key="1">
    <source>
        <dbReference type="SAM" id="MobiDB-lite"/>
    </source>
</evidence>